<dbReference type="AlphaFoldDB" id="A0A699XEJ5"/>
<feature type="non-terminal residue" evidence="1">
    <location>
        <position position="1"/>
    </location>
</feature>
<evidence type="ECO:0000313" key="1">
    <source>
        <dbReference type="EMBL" id="GFD57593.1"/>
    </source>
</evidence>
<gene>
    <name evidence="1" type="ORF">Tci_929562</name>
</gene>
<feature type="non-terminal residue" evidence="1">
    <location>
        <position position="87"/>
    </location>
</feature>
<proteinExistence type="predicted"/>
<name>A0A699XEJ5_TANCI</name>
<dbReference type="EMBL" id="BKCJ011842797">
    <property type="protein sequence ID" value="GFD57593.1"/>
    <property type="molecule type" value="Genomic_DNA"/>
</dbReference>
<organism evidence="1">
    <name type="scientific">Tanacetum cinerariifolium</name>
    <name type="common">Dalmatian daisy</name>
    <name type="synonym">Chrysanthemum cinerariifolium</name>
    <dbReference type="NCBI Taxonomy" id="118510"/>
    <lineage>
        <taxon>Eukaryota</taxon>
        <taxon>Viridiplantae</taxon>
        <taxon>Streptophyta</taxon>
        <taxon>Embryophyta</taxon>
        <taxon>Tracheophyta</taxon>
        <taxon>Spermatophyta</taxon>
        <taxon>Magnoliopsida</taxon>
        <taxon>eudicotyledons</taxon>
        <taxon>Gunneridae</taxon>
        <taxon>Pentapetalae</taxon>
        <taxon>asterids</taxon>
        <taxon>campanulids</taxon>
        <taxon>Asterales</taxon>
        <taxon>Asteraceae</taxon>
        <taxon>Asteroideae</taxon>
        <taxon>Anthemideae</taxon>
        <taxon>Anthemidinae</taxon>
        <taxon>Tanacetum</taxon>
    </lineage>
</organism>
<sequence>LPSSTSPSHPPSTAETTLEWKQPLLLHQNASKTLATHPTPLGTLIVSGGDDGALAFVLVNVNCELDSTLPSTAGGEQEREVMYAPPP</sequence>
<protein>
    <submittedName>
        <fullName evidence="1">Uncharacterized protein</fullName>
    </submittedName>
</protein>
<accession>A0A699XEJ5</accession>
<reference evidence="1" key="1">
    <citation type="journal article" date="2019" name="Sci. Rep.">
        <title>Draft genome of Tanacetum cinerariifolium, the natural source of mosquito coil.</title>
        <authorList>
            <person name="Yamashiro T."/>
            <person name="Shiraishi A."/>
            <person name="Satake H."/>
            <person name="Nakayama K."/>
        </authorList>
    </citation>
    <scope>NUCLEOTIDE SEQUENCE</scope>
</reference>
<comment type="caution">
    <text evidence="1">The sequence shown here is derived from an EMBL/GenBank/DDBJ whole genome shotgun (WGS) entry which is preliminary data.</text>
</comment>